<dbReference type="AlphaFoldDB" id="A0A5D4STU8"/>
<organism evidence="9 10">
    <name type="scientific">Sutcliffiella horikoshii</name>
    <dbReference type="NCBI Taxonomy" id="79883"/>
    <lineage>
        <taxon>Bacteria</taxon>
        <taxon>Bacillati</taxon>
        <taxon>Bacillota</taxon>
        <taxon>Bacilli</taxon>
        <taxon>Bacillales</taxon>
        <taxon>Bacillaceae</taxon>
        <taxon>Sutcliffiella</taxon>
    </lineage>
</organism>
<proteinExistence type="inferred from homology"/>
<name>A0A5D4STU8_9BACI</name>
<keyword evidence="4 7" id="KW-0812">Transmembrane</keyword>
<reference evidence="9 10" key="1">
    <citation type="submission" date="2019-08" db="EMBL/GenBank/DDBJ databases">
        <title>Bacillus genomes from the desert of Cuatro Cienegas, Coahuila.</title>
        <authorList>
            <person name="Olmedo-Alvarez G."/>
        </authorList>
    </citation>
    <scope>NUCLEOTIDE SEQUENCE [LARGE SCALE GENOMIC DNA]</scope>
    <source>
        <strain evidence="9 10">CH28_1T</strain>
    </source>
</reference>
<dbReference type="RefSeq" id="WP_148989401.1">
    <property type="nucleotide sequence ID" value="NZ_VTEV01000007.1"/>
</dbReference>
<dbReference type="Gene3D" id="3.30.240.20">
    <property type="entry name" value="bsu07140 like domains"/>
    <property type="match status" value="2"/>
</dbReference>
<accession>A0A5D4STU8</accession>
<evidence type="ECO:0000256" key="6">
    <source>
        <dbReference type="ARBA" id="ARBA00023136"/>
    </source>
</evidence>
<dbReference type="PANTHER" id="PTHR34582:SF6">
    <property type="entry name" value="UPF0702 TRANSMEMBRANE PROTEIN YCAP"/>
    <property type="match status" value="1"/>
</dbReference>
<dbReference type="STRING" id="79883.GCA_001636495_03671"/>
<dbReference type="Proteomes" id="UP000322524">
    <property type="component" value="Unassembled WGS sequence"/>
</dbReference>
<evidence type="ECO:0000256" key="4">
    <source>
        <dbReference type="ARBA" id="ARBA00022692"/>
    </source>
</evidence>
<gene>
    <name evidence="9" type="ORF">FZC76_17150</name>
</gene>
<keyword evidence="5 7" id="KW-1133">Transmembrane helix</keyword>
<keyword evidence="3" id="KW-1003">Cell membrane</keyword>
<feature type="transmembrane region" description="Helical" evidence="7">
    <location>
        <begin position="62"/>
        <end position="82"/>
    </location>
</feature>
<dbReference type="Pfam" id="PF04239">
    <property type="entry name" value="DUF421"/>
    <property type="match status" value="1"/>
</dbReference>
<dbReference type="GO" id="GO:0005886">
    <property type="term" value="C:plasma membrane"/>
    <property type="evidence" value="ECO:0007669"/>
    <property type="project" value="UniProtKB-SubCell"/>
</dbReference>
<dbReference type="OrthoDB" id="9778331at2"/>
<evidence type="ECO:0000256" key="2">
    <source>
        <dbReference type="ARBA" id="ARBA00006448"/>
    </source>
</evidence>
<evidence type="ECO:0000256" key="1">
    <source>
        <dbReference type="ARBA" id="ARBA00004651"/>
    </source>
</evidence>
<evidence type="ECO:0000256" key="7">
    <source>
        <dbReference type="SAM" id="Phobius"/>
    </source>
</evidence>
<dbReference type="EMBL" id="VTEV01000007">
    <property type="protein sequence ID" value="TYS65622.1"/>
    <property type="molecule type" value="Genomic_DNA"/>
</dbReference>
<feature type="domain" description="YetF C-terminal" evidence="8">
    <location>
        <begin position="84"/>
        <end position="217"/>
    </location>
</feature>
<evidence type="ECO:0000256" key="3">
    <source>
        <dbReference type="ARBA" id="ARBA00022475"/>
    </source>
</evidence>
<evidence type="ECO:0000259" key="8">
    <source>
        <dbReference type="Pfam" id="PF04239"/>
    </source>
</evidence>
<protein>
    <submittedName>
        <fullName evidence="9">DUF421 domain-containing protein</fullName>
    </submittedName>
</protein>
<dbReference type="InterPro" id="IPR023090">
    <property type="entry name" value="UPF0702_alpha/beta_dom_sf"/>
</dbReference>
<dbReference type="PANTHER" id="PTHR34582">
    <property type="entry name" value="UPF0702 TRANSMEMBRANE PROTEIN YCAP"/>
    <property type="match status" value="1"/>
</dbReference>
<evidence type="ECO:0000313" key="9">
    <source>
        <dbReference type="EMBL" id="TYS65622.1"/>
    </source>
</evidence>
<comment type="caution">
    <text evidence="9">The sequence shown here is derived from an EMBL/GenBank/DDBJ whole genome shotgun (WGS) entry which is preliminary data.</text>
</comment>
<sequence>MELILDLSKVIFRIVTILPLMLIVTLFMGKRSVGELPVFDFLVILTLGSVVGADIAEPNIHHLPTVGAIIAIALLQKLIAWLKMKNHKVGRLLSFEPTLVIYEGQFHIKNMRKISYSIDNILQMLREKNVFQMKDVHFALIEANGELSVKLKPEKEPVKMKDVQVALAKPSVEYTVIMDGRVQHKALEYLELDEEWLQKELLEKNIVKIQDVFYAALNEDRSLHVTLKTPGYTQSVPIFH</sequence>
<comment type="similarity">
    <text evidence="2">Belongs to the UPF0702 family.</text>
</comment>
<feature type="transmembrane region" description="Helical" evidence="7">
    <location>
        <begin position="36"/>
        <end position="56"/>
    </location>
</feature>
<keyword evidence="6 7" id="KW-0472">Membrane</keyword>
<comment type="subcellular location">
    <subcellularLocation>
        <location evidence="1">Cell membrane</location>
        <topology evidence="1">Multi-pass membrane protein</topology>
    </subcellularLocation>
</comment>
<feature type="transmembrane region" description="Helical" evidence="7">
    <location>
        <begin position="12"/>
        <end position="29"/>
    </location>
</feature>
<evidence type="ECO:0000313" key="10">
    <source>
        <dbReference type="Proteomes" id="UP000322524"/>
    </source>
</evidence>
<evidence type="ECO:0000256" key="5">
    <source>
        <dbReference type="ARBA" id="ARBA00022989"/>
    </source>
</evidence>
<dbReference type="InterPro" id="IPR007353">
    <property type="entry name" value="DUF421"/>
</dbReference>